<reference evidence="13 14" key="1">
    <citation type="submission" date="2022-02" db="EMBL/GenBank/DDBJ databases">
        <title>The car tank lid bacteriome: a reservoir of bacteria with potential in bioremediation of fuel.</title>
        <authorList>
            <person name="Vidal-Verdu A."/>
            <person name="Gomez-Martinez D."/>
            <person name="Latorre-Perez A."/>
            <person name="Pereto J."/>
            <person name="Porcar M."/>
        </authorList>
    </citation>
    <scope>NUCLEOTIDE SEQUENCE [LARGE SCALE GENOMIC DNA]</scope>
    <source>
        <strain evidence="13 14">4D.3</strain>
    </source>
</reference>
<feature type="region of interest" description="Disordered" evidence="10">
    <location>
        <begin position="330"/>
        <end position="351"/>
    </location>
</feature>
<feature type="domain" description="FAD/NAD(P)-binding" evidence="12">
    <location>
        <begin position="14"/>
        <end position="303"/>
    </location>
</feature>
<evidence type="ECO:0000256" key="6">
    <source>
        <dbReference type="ARBA" id="ARBA00022723"/>
    </source>
</evidence>
<gene>
    <name evidence="13" type="ORF">M1843_19110</name>
</gene>
<evidence type="ECO:0000256" key="8">
    <source>
        <dbReference type="ARBA" id="ARBA00023004"/>
    </source>
</evidence>
<evidence type="ECO:0000256" key="9">
    <source>
        <dbReference type="ARBA" id="ARBA00023014"/>
    </source>
</evidence>
<dbReference type="PRINTS" id="PR00411">
    <property type="entry name" value="PNDRDTASEI"/>
</dbReference>
<keyword evidence="6" id="KW-0479">Metal-binding</keyword>
<evidence type="ECO:0000256" key="7">
    <source>
        <dbReference type="ARBA" id="ARBA00023002"/>
    </source>
</evidence>
<dbReference type="InterPro" id="IPR041854">
    <property type="entry name" value="BFD-like_2Fe2S-bd_dom_sf"/>
</dbReference>
<proteinExistence type="inferred from homology"/>
<keyword evidence="5" id="KW-0349">Heme</keyword>
<dbReference type="PANTHER" id="PTHR43809">
    <property type="entry name" value="NITRITE REDUCTASE (NADH) LARGE SUBUNIT"/>
    <property type="match status" value="1"/>
</dbReference>
<comment type="cofactor">
    <cofactor evidence="1">
        <name>siroheme</name>
        <dbReference type="ChEBI" id="CHEBI:60052"/>
    </cofactor>
</comment>
<keyword evidence="9" id="KW-0411">Iron-sulfur</keyword>
<keyword evidence="7" id="KW-0560">Oxidoreductase</keyword>
<protein>
    <submittedName>
        <fullName evidence="13">FAD-dependent oxidoreductase</fullName>
    </submittedName>
</protein>
<evidence type="ECO:0000256" key="3">
    <source>
        <dbReference type="ARBA" id="ARBA00005096"/>
    </source>
</evidence>
<evidence type="ECO:0000256" key="1">
    <source>
        <dbReference type="ARBA" id="ARBA00001929"/>
    </source>
</evidence>
<accession>A0ABT0J8R2</accession>
<evidence type="ECO:0000313" key="13">
    <source>
        <dbReference type="EMBL" id="MCK9795859.1"/>
    </source>
</evidence>
<dbReference type="Gene3D" id="1.10.10.1100">
    <property type="entry name" value="BFD-like [2Fe-2S]-binding domain"/>
    <property type="match status" value="1"/>
</dbReference>
<comment type="caution">
    <text evidence="13">The sequence shown here is derived from an EMBL/GenBank/DDBJ whole genome shotgun (WGS) entry which is preliminary data.</text>
</comment>
<dbReference type="RefSeq" id="WP_416345712.1">
    <property type="nucleotide sequence ID" value="NZ_JALQCY010000007.1"/>
</dbReference>
<evidence type="ECO:0000259" key="11">
    <source>
        <dbReference type="Pfam" id="PF04324"/>
    </source>
</evidence>
<sequence>MSHDPQEGLRVPHRVVVVGHGMVGARLADELSRRDVDGALDVTVLGAEPYEPYNRVLLSDVVAGRTDVAAIGMPTVDDGRTRVLRGTAAVAVDRDARVVLGDDGARHPYDHLVLATGATARLPAVPGLGTDPTALPAGVHALRTLDDAREVVAATVNAPRAVVVGGGVLGVEVALGLAGRGLPTTLVHGADAPMDRQLGGEAGRVLRAALQAEGVTVRTGVRPDEVLVVGGRAVGVRLAGAVREPGETLGAGLVVLACGTTPETSLARRAGLAVERGVVVGPDLASVTDPQVFAVGDCAQPPEGSRGLVAEGWDQARRLADALVALAARPRAAHRRPDRPREHLRLPGDGAGPSMAVRLGTLLSSRAPGGPASGVDARGTDVVKVKAGPLSVVAMGRCGSGRAPVPGERTLRLADPAAGRYVEAVVADGVLVGATCVGDARVAADLTAAYTRRTPVPADPAFLLLTPVAPAAEPASSPEHMPDDATVCRCNGVTKHDIAACVADGASTQDDVARATRATTGCGSCTEAVCGLVDWLTAARAEGARRPGAALGQEAGAVHSSV</sequence>
<dbReference type="Gene3D" id="3.50.50.60">
    <property type="entry name" value="FAD/NAD(P)-binding domain"/>
    <property type="match status" value="2"/>
</dbReference>
<dbReference type="Pfam" id="PF04324">
    <property type="entry name" value="Fer2_BFD"/>
    <property type="match status" value="1"/>
</dbReference>
<feature type="domain" description="BFD-like [2Fe-2S]-binding" evidence="11">
    <location>
        <begin position="487"/>
        <end position="531"/>
    </location>
</feature>
<comment type="pathway">
    <text evidence="3">Nitrogen metabolism; nitrate reduction (assimilation).</text>
</comment>
<evidence type="ECO:0000256" key="4">
    <source>
        <dbReference type="ARBA" id="ARBA00010429"/>
    </source>
</evidence>
<evidence type="ECO:0000313" key="14">
    <source>
        <dbReference type="Proteomes" id="UP001651050"/>
    </source>
</evidence>
<dbReference type="Proteomes" id="UP001651050">
    <property type="component" value="Unassembled WGS sequence"/>
</dbReference>
<evidence type="ECO:0000256" key="5">
    <source>
        <dbReference type="ARBA" id="ARBA00022617"/>
    </source>
</evidence>
<dbReference type="PANTHER" id="PTHR43809:SF1">
    <property type="entry name" value="NITRITE REDUCTASE (NADH) LARGE SUBUNIT"/>
    <property type="match status" value="1"/>
</dbReference>
<dbReference type="EMBL" id="JALQCY010000007">
    <property type="protein sequence ID" value="MCK9795859.1"/>
    <property type="molecule type" value="Genomic_DNA"/>
</dbReference>
<dbReference type="InterPro" id="IPR052034">
    <property type="entry name" value="NasD-like"/>
</dbReference>
<name>A0ABT0J8R2_9MICO</name>
<evidence type="ECO:0000256" key="10">
    <source>
        <dbReference type="SAM" id="MobiDB-lite"/>
    </source>
</evidence>
<comment type="cofactor">
    <cofactor evidence="2">
        <name>[4Fe-4S] cluster</name>
        <dbReference type="ChEBI" id="CHEBI:49883"/>
    </cofactor>
</comment>
<keyword evidence="8" id="KW-0408">Iron</keyword>
<dbReference type="Pfam" id="PF07992">
    <property type="entry name" value="Pyr_redox_2"/>
    <property type="match status" value="1"/>
</dbReference>
<organism evidence="13 14">
    <name type="scientific">Isoptericola peretonis</name>
    <dbReference type="NCBI Taxonomy" id="2918523"/>
    <lineage>
        <taxon>Bacteria</taxon>
        <taxon>Bacillati</taxon>
        <taxon>Actinomycetota</taxon>
        <taxon>Actinomycetes</taxon>
        <taxon>Micrococcales</taxon>
        <taxon>Promicromonosporaceae</taxon>
        <taxon>Isoptericola</taxon>
    </lineage>
</organism>
<dbReference type="PRINTS" id="PR00368">
    <property type="entry name" value="FADPNR"/>
</dbReference>
<evidence type="ECO:0000259" key="12">
    <source>
        <dbReference type="Pfam" id="PF07992"/>
    </source>
</evidence>
<dbReference type="InterPro" id="IPR023753">
    <property type="entry name" value="FAD/NAD-binding_dom"/>
</dbReference>
<evidence type="ECO:0000256" key="2">
    <source>
        <dbReference type="ARBA" id="ARBA00001966"/>
    </source>
</evidence>
<comment type="similarity">
    <text evidence="4">Belongs to the nitrite and sulfite reductase 4Fe-4S domain family.</text>
</comment>
<keyword evidence="14" id="KW-1185">Reference proteome</keyword>
<dbReference type="SUPFAM" id="SSF51905">
    <property type="entry name" value="FAD/NAD(P)-binding domain"/>
    <property type="match status" value="2"/>
</dbReference>
<dbReference type="InterPro" id="IPR007419">
    <property type="entry name" value="BFD-like_2Fe2S-bd_dom"/>
</dbReference>
<dbReference type="InterPro" id="IPR036188">
    <property type="entry name" value="FAD/NAD-bd_sf"/>
</dbReference>